<protein>
    <recommendedName>
        <fullName evidence="4">Histidine kinase</fullName>
    </recommendedName>
</protein>
<dbReference type="Pfam" id="PF07494">
    <property type="entry name" value="Reg_prop"/>
    <property type="match status" value="1"/>
</dbReference>
<keyword evidence="3" id="KW-1185">Reference proteome</keyword>
<dbReference type="Proteomes" id="UP000609726">
    <property type="component" value="Unassembled WGS sequence"/>
</dbReference>
<gene>
    <name evidence="2" type="ORF">F2P45_34780</name>
</gene>
<comment type="caution">
    <text evidence="2">The sequence shown here is derived from an EMBL/GenBank/DDBJ whole genome shotgun (WGS) entry which is preliminary data.</text>
</comment>
<dbReference type="InterPro" id="IPR011110">
    <property type="entry name" value="Reg_prop"/>
</dbReference>
<feature type="non-terminal residue" evidence="2">
    <location>
        <position position="72"/>
    </location>
</feature>
<organism evidence="2 3">
    <name type="scientific">Massilia mucilaginosa</name>
    <dbReference type="NCBI Taxonomy" id="2609282"/>
    <lineage>
        <taxon>Bacteria</taxon>
        <taxon>Pseudomonadati</taxon>
        <taxon>Pseudomonadota</taxon>
        <taxon>Betaproteobacteria</taxon>
        <taxon>Burkholderiales</taxon>
        <taxon>Oxalobacteraceae</taxon>
        <taxon>Telluria group</taxon>
        <taxon>Massilia</taxon>
    </lineage>
</organism>
<sequence>MTPHSMSSTPWRRKAALVLVLAFSAVAQALAQVRSFEQLEHRRWVAADGGPSQVGAMAQTRDGYLWLGTNES</sequence>
<evidence type="ECO:0000256" key="1">
    <source>
        <dbReference type="SAM" id="SignalP"/>
    </source>
</evidence>
<dbReference type="EMBL" id="WHJH01000357">
    <property type="protein sequence ID" value="NHZ94109.1"/>
    <property type="molecule type" value="Genomic_DNA"/>
</dbReference>
<reference evidence="2 3" key="1">
    <citation type="submission" date="2019-10" db="EMBL/GenBank/DDBJ databases">
        <title>Taxonomy of Antarctic Massilia spp.: description of Massilia rubra sp. nov., Massilia aquatica sp. nov., Massilia mucilaginosa sp. nov., Massilia frigida sp. nov. isolated from streams, lakes and regoliths.</title>
        <authorList>
            <person name="Holochova P."/>
            <person name="Sedlacek I."/>
            <person name="Kralova S."/>
            <person name="Maslanova I."/>
            <person name="Busse H.-J."/>
            <person name="Stankova E."/>
            <person name="Vrbovska V."/>
            <person name="Kovarovic V."/>
            <person name="Bartak M."/>
            <person name="Svec P."/>
            <person name="Pantucek R."/>
        </authorList>
    </citation>
    <scope>NUCLEOTIDE SEQUENCE [LARGE SCALE GENOMIC DNA]</scope>
    <source>
        <strain evidence="2 3">CCM 8733</strain>
    </source>
</reference>
<dbReference type="RefSeq" id="WP_223164950.1">
    <property type="nucleotide sequence ID" value="NZ_WHJH01000357.1"/>
</dbReference>
<name>A0ABX0P4T8_9BURK</name>
<accession>A0ABX0P4T8</accession>
<feature type="signal peptide" evidence="1">
    <location>
        <begin position="1"/>
        <end position="31"/>
    </location>
</feature>
<evidence type="ECO:0008006" key="4">
    <source>
        <dbReference type="Google" id="ProtNLM"/>
    </source>
</evidence>
<keyword evidence="1" id="KW-0732">Signal</keyword>
<evidence type="ECO:0000313" key="2">
    <source>
        <dbReference type="EMBL" id="NHZ94109.1"/>
    </source>
</evidence>
<evidence type="ECO:0000313" key="3">
    <source>
        <dbReference type="Proteomes" id="UP000609726"/>
    </source>
</evidence>
<feature type="chain" id="PRO_5046364159" description="Histidine kinase" evidence="1">
    <location>
        <begin position="32"/>
        <end position="72"/>
    </location>
</feature>
<proteinExistence type="predicted"/>